<name>A0A9N9IDV8_9GLOM</name>
<protein>
    <submittedName>
        <fullName evidence="2">8694_t:CDS:1</fullName>
    </submittedName>
</protein>
<sequence>MEGGIGNAPLETTVGKLSQTIQELVAKFATLESAPRKRNGEGTLCERLPNTRENMNFRNNRDKQPSRQTEARNPQTHRDEQLATQTEARFGELVSNEGEEKAFIGVNWYQPYNTRNRNNTRRDQEAPRNEKNEVIQSRVVKELPTSTDEPEEITIEDKINSIE</sequence>
<proteinExistence type="predicted"/>
<keyword evidence="3" id="KW-1185">Reference proteome</keyword>
<gene>
    <name evidence="2" type="ORF">AMORRO_LOCUS14156</name>
</gene>
<evidence type="ECO:0000313" key="2">
    <source>
        <dbReference type="EMBL" id="CAG8732850.1"/>
    </source>
</evidence>
<feature type="region of interest" description="Disordered" evidence="1">
    <location>
        <begin position="34"/>
        <end position="83"/>
    </location>
</feature>
<comment type="caution">
    <text evidence="2">The sequence shown here is derived from an EMBL/GenBank/DDBJ whole genome shotgun (WGS) entry which is preliminary data.</text>
</comment>
<organism evidence="2 3">
    <name type="scientific">Acaulospora morrowiae</name>
    <dbReference type="NCBI Taxonomy" id="94023"/>
    <lineage>
        <taxon>Eukaryota</taxon>
        <taxon>Fungi</taxon>
        <taxon>Fungi incertae sedis</taxon>
        <taxon>Mucoromycota</taxon>
        <taxon>Glomeromycotina</taxon>
        <taxon>Glomeromycetes</taxon>
        <taxon>Diversisporales</taxon>
        <taxon>Acaulosporaceae</taxon>
        <taxon>Acaulospora</taxon>
    </lineage>
</organism>
<evidence type="ECO:0000313" key="3">
    <source>
        <dbReference type="Proteomes" id="UP000789342"/>
    </source>
</evidence>
<dbReference type="AlphaFoldDB" id="A0A9N9IDV8"/>
<feature type="non-terminal residue" evidence="2">
    <location>
        <position position="163"/>
    </location>
</feature>
<feature type="compositionally biased region" description="Basic and acidic residues" evidence="1">
    <location>
        <begin position="120"/>
        <end position="133"/>
    </location>
</feature>
<feature type="region of interest" description="Disordered" evidence="1">
    <location>
        <begin position="113"/>
        <end position="163"/>
    </location>
</feature>
<evidence type="ECO:0000256" key="1">
    <source>
        <dbReference type="SAM" id="MobiDB-lite"/>
    </source>
</evidence>
<dbReference type="Proteomes" id="UP000789342">
    <property type="component" value="Unassembled WGS sequence"/>
</dbReference>
<accession>A0A9N9IDV8</accession>
<dbReference type="EMBL" id="CAJVPV010026926">
    <property type="protein sequence ID" value="CAG8732850.1"/>
    <property type="molecule type" value="Genomic_DNA"/>
</dbReference>
<reference evidence="2" key="1">
    <citation type="submission" date="2021-06" db="EMBL/GenBank/DDBJ databases">
        <authorList>
            <person name="Kallberg Y."/>
            <person name="Tangrot J."/>
            <person name="Rosling A."/>
        </authorList>
    </citation>
    <scope>NUCLEOTIDE SEQUENCE</scope>
    <source>
        <strain evidence="2">CL551</strain>
    </source>
</reference>